<dbReference type="EMBL" id="VSRR010000167">
    <property type="protein sequence ID" value="MPC11525.1"/>
    <property type="molecule type" value="Genomic_DNA"/>
</dbReference>
<gene>
    <name evidence="1" type="ORF">E2C01_004193</name>
</gene>
<accession>A0A5B7CQQ9</accession>
<dbReference type="AlphaFoldDB" id="A0A5B7CQQ9"/>
<dbReference type="Proteomes" id="UP000324222">
    <property type="component" value="Unassembled WGS sequence"/>
</dbReference>
<keyword evidence="2" id="KW-1185">Reference proteome</keyword>
<evidence type="ECO:0000313" key="2">
    <source>
        <dbReference type="Proteomes" id="UP000324222"/>
    </source>
</evidence>
<sequence>MAGNEAAPSIYERVYTPNTTTTKTTVTAVTTTTTATTTNNTFTIYAYWVTFIKEKPWWRDDIVVDNLVRRNSLRKYGKEKGPNFRGRYLSSWCHIP</sequence>
<evidence type="ECO:0000313" key="1">
    <source>
        <dbReference type="EMBL" id="MPC11525.1"/>
    </source>
</evidence>
<proteinExistence type="predicted"/>
<name>A0A5B7CQQ9_PORTR</name>
<reference evidence="1 2" key="1">
    <citation type="submission" date="2019-05" db="EMBL/GenBank/DDBJ databases">
        <title>Another draft genome of Portunus trituberculatus and its Hox gene families provides insights of decapod evolution.</title>
        <authorList>
            <person name="Jeong J.-H."/>
            <person name="Song I."/>
            <person name="Kim S."/>
            <person name="Choi T."/>
            <person name="Kim D."/>
            <person name="Ryu S."/>
            <person name="Kim W."/>
        </authorList>
    </citation>
    <scope>NUCLEOTIDE SEQUENCE [LARGE SCALE GENOMIC DNA]</scope>
    <source>
        <tissue evidence="1">Muscle</tissue>
    </source>
</reference>
<comment type="caution">
    <text evidence="1">The sequence shown here is derived from an EMBL/GenBank/DDBJ whole genome shotgun (WGS) entry which is preliminary data.</text>
</comment>
<protein>
    <submittedName>
        <fullName evidence="1">Uncharacterized protein</fullName>
    </submittedName>
</protein>
<organism evidence="1 2">
    <name type="scientific">Portunus trituberculatus</name>
    <name type="common">Swimming crab</name>
    <name type="synonym">Neptunus trituberculatus</name>
    <dbReference type="NCBI Taxonomy" id="210409"/>
    <lineage>
        <taxon>Eukaryota</taxon>
        <taxon>Metazoa</taxon>
        <taxon>Ecdysozoa</taxon>
        <taxon>Arthropoda</taxon>
        <taxon>Crustacea</taxon>
        <taxon>Multicrustacea</taxon>
        <taxon>Malacostraca</taxon>
        <taxon>Eumalacostraca</taxon>
        <taxon>Eucarida</taxon>
        <taxon>Decapoda</taxon>
        <taxon>Pleocyemata</taxon>
        <taxon>Brachyura</taxon>
        <taxon>Eubrachyura</taxon>
        <taxon>Portunoidea</taxon>
        <taxon>Portunidae</taxon>
        <taxon>Portuninae</taxon>
        <taxon>Portunus</taxon>
    </lineage>
</organism>